<keyword evidence="3" id="KW-1185">Reference proteome</keyword>
<evidence type="ECO:0000313" key="3">
    <source>
        <dbReference type="Proteomes" id="UP001251085"/>
    </source>
</evidence>
<dbReference type="Pfam" id="PF04542">
    <property type="entry name" value="Sigma70_r2"/>
    <property type="match status" value="1"/>
</dbReference>
<evidence type="ECO:0000313" key="2">
    <source>
        <dbReference type="EMBL" id="MDT1061923.1"/>
    </source>
</evidence>
<feature type="domain" description="RNA polymerase sigma-70 region 2" evidence="1">
    <location>
        <begin position="8"/>
        <end position="58"/>
    </location>
</feature>
<dbReference type="InterPro" id="IPR007627">
    <property type="entry name" value="RNA_pol_sigma70_r2"/>
</dbReference>
<dbReference type="EMBL" id="JAVRQI010000005">
    <property type="protein sequence ID" value="MDT1061923.1"/>
    <property type="molecule type" value="Genomic_DNA"/>
</dbReference>
<comment type="caution">
    <text evidence="2">The sequence shown here is derived from an EMBL/GenBank/DDBJ whole genome shotgun (WGS) entry which is preliminary data.</text>
</comment>
<protein>
    <recommendedName>
        <fullName evidence="1">RNA polymerase sigma-70 region 2 domain-containing protein</fullName>
    </recommendedName>
</protein>
<organism evidence="2 3">
    <name type="scientific">Paracoccus broussonetiae</name>
    <dbReference type="NCBI Taxonomy" id="3075834"/>
    <lineage>
        <taxon>Bacteria</taxon>
        <taxon>Pseudomonadati</taxon>
        <taxon>Pseudomonadota</taxon>
        <taxon>Alphaproteobacteria</taxon>
        <taxon>Rhodobacterales</taxon>
        <taxon>Paracoccaceae</taxon>
        <taxon>Paracoccus</taxon>
    </lineage>
</organism>
<dbReference type="InterPro" id="IPR013325">
    <property type="entry name" value="RNA_pol_sigma_r2"/>
</dbReference>
<dbReference type="RefSeq" id="WP_311759018.1">
    <property type="nucleotide sequence ID" value="NZ_JAVRQI010000005.1"/>
</dbReference>
<dbReference type="Gene3D" id="1.10.1740.10">
    <property type="match status" value="1"/>
</dbReference>
<gene>
    <name evidence="2" type="ORF">RM190_08655</name>
</gene>
<accession>A0ABU3ECI5</accession>
<name>A0ABU3ECI5_9RHOB</name>
<evidence type="ECO:0000259" key="1">
    <source>
        <dbReference type="Pfam" id="PF04542"/>
    </source>
</evidence>
<reference evidence="3" key="1">
    <citation type="submission" date="2023-07" db="EMBL/GenBank/DDBJ databases">
        <title>Characterization of two Paracoccaceae strains isolated from Phycosphere and proposal of Xinfangfangia lacusdiani sp. nov.</title>
        <authorList>
            <person name="Deng Y."/>
            <person name="Zhang Y.Q."/>
        </authorList>
    </citation>
    <scope>NUCLEOTIDE SEQUENCE [LARGE SCALE GENOMIC DNA]</scope>
    <source>
        <strain evidence="3">CPCC 101403</strain>
    </source>
</reference>
<dbReference type="Proteomes" id="UP001251085">
    <property type="component" value="Unassembled WGS sequence"/>
</dbReference>
<proteinExistence type="predicted"/>
<sequence length="73" mass="8154">MDESVLACVPGLLKHARGFQLDEERAEDLVATTLTWAIDHVDQFDPRFGIENWLVFITDMLACEVLGKPTPAP</sequence>
<dbReference type="SUPFAM" id="SSF88946">
    <property type="entry name" value="Sigma2 domain of RNA polymerase sigma factors"/>
    <property type="match status" value="1"/>
</dbReference>